<evidence type="ECO:0000256" key="1">
    <source>
        <dbReference type="SAM" id="Phobius"/>
    </source>
</evidence>
<proteinExistence type="predicted"/>
<keyword evidence="1" id="KW-0472">Membrane</keyword>
<evidence type="ECO:0000313" key="2">
    <source>
        <dbReference type="EMBL" id="MBA2851824.1"/>
    </source>
</evidence>
<organism evidence="2 3">
    <name type="scientific">Methanococcus maripaludis</name>
    <name type="common">Methanococcus deltae</name>
    <dbReference type="NCBI Taxonomy" id="39152"/>
    <lineage>
        <taxon>Archaea</taxon>
        <taxon>Methanobacteriati</taxon>
        <taxon>Methanobacteriota</taxon>
        <taxon>Methanomada group</taxon>
        <taxon>Methanococci</taxon>
        <taxon>Methanococcales</taxon>
        <taxon>Methanococcaceae</taxon>
        <taxon>Methanococcus</taxon>
    </lineage>
</organism>
<dbReference type="AlphaFoldDB" id="A0A7J9NX45"/>
<sequence length="70" mass="7957">MKAVDKFISRFKTVDMFSKVNFFYLAYLFVGIAAYEYYIGNYFEYGGCTFIAGTCMASAVSLTILVLKDE</sequence>
<dbReference type="RefSeq" id="WP_181501643.1">
    <property type="nucleotide sequence ID" value="NZ_JACDUH010000003.1"/>
</dbReference>
<name>A0A7J9NX45_METMI</name>
<dbReference type="EMBL" id="JACDUH010000003">
    <property type="protein sequence ID" value="MBA2851824.1"/>
    <property type="molecule type" value="Genomic_DNA"/>
</dbReference>
<comment type="caution">
    <text evidence="2">The sequence shown here is derived from an EMBL/GenBank/DDBJ whole genome shotgun (WGS) entry which is preliminary data.</text>
</comment>
<gene>
    <name evidence="2" type="ORF">HNP86_001983</name>
</gene>
<feature type="transmembrane region" description="Helical" evidence="1">
    <location>
        <begin position="50"/>
        <end position="67"/>
    </location>
</feature>
<protein>
    <submittedName>
        <fullName evidence="2">Uncharacterized protein</fullName>
    </submittedName>
</protein>
<keyword evidence="1" id="KW-1133">Transmembrane helix</keyword>
<dbReference type="Proteomes" id="UP000564425">
    <property type="component" value="Unassembled WGS sequence"/>
</dbReference>
<keyword evidence="1" id="KW-0812">Transmembrane</keyword>
<feature type="transmembrane region" description="Helical" evidence="1">
    <location>
        <begin position="21"/>
        <end position="38"/>
    </location>
</feature>
<evidence type="ECO:0000313" key="3">
    <source>
        <dbReference type="Proteomes" id="UP000564425"/>
    </source>
</evidence>
<reference evidence="2 3" key="1">
    <citation type="submission" date="2020-07" db="EMBL/GenBank/DDBJ databases">
        <title>Genomic Encyclopedia of Type Strains, Phase IV (KMG-V): Genome sequencing to study the core and pangenomes of soil and plant-associated prokaryotes.</title>
        <authorList>
            <person name="Whitman W."/>
        </authorList>
    </citation>
    <scope>NUCLEOTIDE SEQUENCE [LARGE SCALE GENOMIC DNA]</scope>
    <source>
        <strain evidence="2 3">A1</strain>
    </source>
</reference>
<accession>A0A7J9NX45</accession>